<dbReference type="GO" id="GO:0016020">
    <property type="term" value="C:membrane"/>
    <property type="evidence" value="ECO:0007669"/>
    <property type="project" value="UniProtKB-SubCell"/>
</dbReference>
<dbReference type="Gene3D" id="1.20.1740.10">
    <property type="entry name" value="Amino acid/polyamine transporter I"/>
    <property type="match status" value="1"/>
</dbReference>
<keyword evidence="4 6" id="KW-0472">Membrane</keyword>
<dbReference type="RefSeq" id="XP_040701235.1">
    <property type="nucleotide sequence ID" value="XM_040840639.1"/>
</dbReference>
<keyword evidence="3 6" id="KW-1133">Transmembrane helix</keyword>
<evidence type="ECO:0000256" key="4">
    <source>
        <dbReference type="ARBA" id="ARBA00023136"/>
    </source>
</evidence>
<evidence type="ECO:0000259" key="7">
    <source>
        <dbReference type="Pfam" id="PF00324"/>
    </source>
</evidence>
<keyword evidence="9" id="KW-1185">Reference proteome</keyword>
<feature type="compositionally biased region" description="Polar residues" evidence="5">
    <location>
        <begin position="1"/>
        <end position="17"/>
    </location>
</feature>
<sequence>MLMPVQSRTVWHSTASSHHNECRQPYQDQPHSSRQCRIRPESKADQKPAETALPGELISAGSQQLHRKLGGKEIQLFAVGGAIGTSLYVQMGASLPKGGPAGLFLGFLVYGTIVLSVNQCFAEMVTYMPIASPFVRLAGFWVDDALSFAMGWNYFFLMGTLSLLDLHRLIRDVTFNIPYEITAIHVLLTYWTDKVHIGVVVAVCLVIYSVLNGLTVKYFGISEFYMSIFKIFLMLGLMLYTFITMVGGNPNKDPYGFRYWRDPGSFVEYLVPGDTGRFLGLLSCMIQGSFTMVGPEYISMAAGEAENPRRLMRKAFASFVWRLMFFFIGGALCVGIVIPYNDQMLADVISGEVEGSGTGAASPYVISMVEFGIQGVPDLVNALIMTSVLSAGNNVIFSAARTLPGMAVDGKAPAFFSKCNKHGLPYYAVTFALAFCLLALLRIGSSTSSTVLDWSRQGLSRDGLPFKGRFQPYAAWYALVGTFLMTLVLGYTVFINGQWDTTTFFTSYTMVGFFVVALLGWKVLKRTRYVRVGEADLKIGSTKDDIDLYEELYEKPKRGRVGDFLNRWFE</sequence>
<evidence type="ECO:0000256" key="3">
    <source>
        <dbReference type="ARBA" id="ARBA00022989"/>
    </source>
</evidence>
<evidence type="ECO:0000256" key="1">
    <source>
        <dbReference type="ARBA" id="ARBA00004141"/>
    </source>
</evidence>
<dbReference type="EMBL" id="KV878588">
    <property type="protein sequence ID" value="OJJ57429.1"/>
    <property type="molecule type" value="Genomic_DNA"/>
</dbReference>
<dbReference type="OrthoDB" id="4505636at2759"/>
<dbReference type="STRING" id="1036612.A0A1L9TDB4"/>
<feature type="domain" description="Amino acid permease/ SLC12A" evidence="7">
    <location>
        <begin position="74"/>
        <end position="454"/>
    </location>
</feature>
<feature type="transmembrane region" description="Helical" evidence="6">
    <location>
        <begin position="319"/>
        <end position="340"/>
    </location>
</feature>
<accession>A0A1L9TDB4</accession>
<organism evidence="8 9">
    <name type="scientific">Aspergillus sydowii CBS 593.65</name>
    <dbReference type="NCBI Taxonomy" id="1036612"/>
    <lineage>
        <taxon>Eukaryota</taxon>
        <taxon>Fungi</taxon>
        <taxon>Dikarya</taxon>
        <taxon>Ascomycota</taxon>
        <taxon>Pezizomycotina</taxon>
        <taxon>Eurotiomycetes</taxon>
        <taxon>Eurotiomycetidae</taxon>
        <taxon>Eurotiales</taxon>
        <taxon>Aspergillaceae</taxon>
        <taxon>Aspergillus</taxon>
        <taxon>Aspergillus subgen. Nidulantes</taxon>
    </lineage>
</organism>
<protein>
    <recommendedName>
        <fullName evidence="7">Amino acid permease/ SLC12A domain-containing protein</fullName>
    </recommendedName>
</protein>
<feature type="transmembrane region" description="Helical" evidence="6">
    <location>
        <begin position="278"/>
        <end position="298"/>
    </location>
</feature>
<feature type="compositionally biased region" description="Basic and acidic residues" evidence="5">
    <location>
        <begin position="38"/>
        <end position="48"/>
    </location>
</feature>
<evidence type="ECO:0000313" key="8">
    <source>
        <dbReference type="EMBL" id="OJJ57429.1"/>
    </source>
</evidence>
<name>A0A1L9TDB4_9EURO</name>
<feature type="transmembrane region" description="Helical" evidence="6">
    <location>
        <begin position="426"/>
        <end position="452"/>
    </location>
</feature>
<dbReference type="InterPro" id="IPR004841">
    <property type="entry name" value="AA-permease/SLC12A_dom"/>
</dbReference>
<dbReference type="PANTHER" id="PTHR43341:SF6">
    <property type="entry name" value="AMINO ACID TRANSPORTER (EUROFUNG)"/>
    <property type="match status" value="1"/>
</dbReference>
<dbReference type="Pfam" id="PF00324">
    <property type="entry name" value="AA_permease"/>
    <property type="match status" value="1"/>
</dbReference>
<feature type="compositionally biased region" description="Polar residues" evidence="5">
    <location>
        <begin position="26"/>
        <end position="35"/>
    </location>
</feature>
<dbReference type="InterPro" id="IPR050524">
    <property type="entry name" value="APC_YAT"/>
</dbReference>
<dbReference type="GO" id="GO:0015171">
    <property type="term" value="F:amino acid transmembrane transporter activity"/>
    <property type="evidence" value="ECO:0007669"/>
    <property type="project" value="TreeGrafter"/>
</dbReference>
<keyword evidence="2 6" id="KW-0812">Transmembrane</keyword>
<feature type="transmembrane region" description="Helical" evidence="6">
    <location>
        <begin position="74"/>
        <end position="93"/>
    </location>
</feature>
<proteinExistence type="predicted"/>
<feature type="transmembrane region" description="Helical" evidence="6">
    <location>
        <begin position="473"/>
        <end position="495"/>
    </location>
</feature>
<evidence type="ECO:0000256" key="6">
    <source>
        <dbReference type="SAM" id="Phobius"/>
    </source>
</evidence>
<reference evidence="9" key="1">
    <citation type="journal article" date="2017" name="Genome Biol.">
        <title>Comparative genomics reveals high biological diversity and specific adaptations in the industrially and medically important fungal genus Aspergillus.</title>
        <authorList>
            <person name="de Vries R.P."/>
            <person name="Riley R."/>
            <person name="Wiebenga A."/>
            <person name="Aguilar-Osorio G."/>
            <person name="Amillis S."/>
            <person name="Uchima C.A."/>
            <person name="Anderluh G."/>
            <person name="Asadollahi M."/>
            <person name="Askin M."/>
            <person name="Barry K."/>
            <person name="Battaglia E."/>
            <person name="Bayram O."/>
            <person name="Benocci T."/>
            <person name="Braus-Stromeyer S.A."/>
            <person name="Caldana C."/>
            <person name="Canovas D."/>
            <person name="Cerqueira G.C."/>
            <person name="Chen F."/>
            <person name="Chen W."/>
            <person name="Choi C."/>
            <person name="Clum A."/>
            <person name="Dos Santos R.A."/>
            <person name="Damasio A.R."/>
            <person name="Diallinas G."/>
            <person name="Emri T."/>
            <person name="Fekete E."/>
            <person name="Flipphi M."/>
            <person name="Freyberg S."/>
            <person name="Gallo A."/>
            <person name="Gournas C."/>
            <person name="Habgood R."/>
            <person name="Hainaut M."/>
            <person name="Harispe M.L."/>
            <person name="Henrissat B."/>
            <person name="Hilden K.S."/>
            <person name="Hope R."/>
            <person name="Hossain A."/>
            <person name="Karabika E."/>
            <person name="Karaffa L."/>
            <person name="Karanyi Z."/>
            <person name="Krasevec N."/>
            <person name="Kuo A."/>
            <person name="Kusch H."/>
            <person name="LaButti K."/>
            <person name="Lagendijk E.L."/>
            <person name="Lapidus A."/>
            <person name="Levasseur A."/>
            <person name="Lindquist E."/>
            <person name="Lipzen A."/>
            <person name="Logrieco A.F."/>
            <person name="MacCabe A."/>
            <person name="Maekelae M.R."/>
            <person name="Malavazi I."/>
            <person name="Melin P."/>
            <person name="Meyer V."/>
            <person name="Mielnichuk N."/>
            <person name="Miskei M."/>
            <person name="Molnar A.P."/>
            <person name="Mule G."/>
            <person name="Ngan C.Y."/>
            <person name="Orejas M."/>
            <person name="Orosz E."/>
            <person name="Ouedraogo J.P."/>
            <person name="Overkamp K.M."/>
            <person name="Park H.-S."/>
            <person name="Perrone G."/>
            <person name="Piumi F."/>
            <person name="Punt P.J."/>
            <person name="Ram A.F."/>
            <person name="Ramon A."/>
            <person name="Rauscher S."/>
            <person name="Record E."/>
            <person name="Riano-Pachon D.M."/>
            <person name="Robert V."/>
            <person name="Roehrig J."/>
            <person name="Ruller R."/>
            <person name="Salamov A."/>
            <person name="Salih N.S."/>
            <person name="Samson R.A."/>
            <person name="Sandor E."/>
            <person name="Sanguinetti M."/>
            <person name="Schuetze T."/>
            <person name="Sepcic K."/>
            <person name="Shelest E."/>
            <person name="Sherlock G."/>
            <person name="Sophianopoulou V."/>
            <person name="Squina F.M."/>
            <person name="Sun H."/>
            <person name="Susca A."/>
            <person name="Todd R.B."/>
            <person name="Tsang A."/>
            <person name="Unkles S.E."/>
            <person name="van de Wiele N."/>
            <person name="van Rossen-Uffink D."/>
            <person name="Oliveira J.V."/>
            <person name="Vesth T.C."/>
            <person name="Visser J."/>
            <person name="Yu J.-H."/>
            <person name="Zhou M."/>
            <person name="Andersen M.R."/>
            <person name="Archer D.B."/>
            <person name="Baker S.E."/>
            <person name="Benoit I."/>
            <person name="Brakhage A.A."/>
            <person name="Braus G.H."/>
            <person name="Fischer R."/>
            <person name="Frisvad J.C."/>
            <person name="Goldman G.H."/>
            <person name="Houbraken J."/>
            <person name="Oakley B."/>
            <person name="Pocsi I."/>
            <person name="Scazzocchio C."/>
            <person name="Seiboth B."/>
            <person name="vanKuyk P.A."/>
            <person name="Wortman J."/>
            <person name="Dyer P.S."/>
            <person name="Grigoriev I.V."/>
        </authorList>
    </citation>
    <scope>NUCLEOTIDE SEQUENCE [LARGE SCALE GENOMIC DNA]</scope>
    <source>
        <strain evidence="9">CBS 593.65</strain>
    </source>
</reference>
<feature type="transmembrane region" description="Helical" evidence="6">
    <location>
        <begin position="501"/>
        <end position="521"/>
    </location>
</feature>
<dbReference type="Proteomes" id="UP000184356">
    <property type="component" value="Unassembled WGS sequence"/>
</dbReference>
<gene>
    <name evidence="8" type="ORF">ASPSYDRAFT_133463</name>
</gene>
<feature type="transmembrane region" description="Helical" evidence="6">
    <location>
        <begin position="99"/>
        <end position="117"/>
    </location>
</feature>
<evidence type="ECO:0000256" key="2">
    <source>
        <dbReference type="ARBA" id="ARBA00022692"/>
    </source>
</evidence>
<dbReference type="GeneID" id="63756712"/>
<evidence type="ECO:0000313" key="9">
    <source>
        <dbReference type="Proteomes" id="UP000184356"/>
    </source>
</evidence>
<dbReference type="AlphaFoldDB" id="A0A1L9TDB4"/>
<evidence type="ECO:0000256" key="5">
    <source>
        <dbReference type="SAM" id="MobiDB-lite"/>
    </source>
</evidence>
<feature type="transmembrane region" description="Helical" evidence="6">
    <location>
        <begin position="228"/>
        <end position="248"/>
    </location>
</feature>
<dbReference type="VEuPathDB" id="FungiDB:ASPSYDRAFT_133463"/>
<comment type="subcellular location">
    <subcellularLocation>
        <location evidence="1">Membrane</location>
        <topology evidence="1">Multi-pass membrane protein</topology>
    </subcellularLocation>
</comment>
<dbReference type="PANTHER" id="PTHR43341">
    <property type="entry name" value="AMINO ACID PERMEASE"/>
    <property type="match status" value="1"/>
</dbReference>
<feature type="transmembrane region" description="Helical" evidence="6">
    <location>
        <begin position="197"/>
        <end position="216"/>
    </location>
</feature>
<feature type="region of interest" description="Disordered" evidence="5">
    <location>
        <begin position="1"/>
        <end position="49"/>
    </location>
</feature>